<organism evidence="2 3">
    <name type="scientific">Novosphingobium anseongense</name>
    <dbReference type="NCBI Taxonomy" id="3133436"/>
    <lineage>
        <taxon>Bacteria</taxon>
        <taxon>Pseudomonadati</taxon>
        <taxon>Pseudomonadota</taxon>
        <taxon>Alphaproteobacteria</taxon>
        <taxon>Sphingomonadales</taxon>
        <taxon>Sphingomonadaceae</taxon>
        <taxon>Novosphingobium</taxon>
    </lineage>
</organism>
<sequence>MVEAVSRRSLLAGMAATGAFAMFEGTALAAKGRTFFQRVGLPIGLQVYTLGDEAGRDIDATFAQIAAIGYREIELPSLYNRKPADLRAAADKAGLAISSLHIPPVMRGMGGAGLTLGSAPAEIADALGALGAKRAALPIAPFPDNFRPRPGEAMQATIGRTFAEAGADHWRRTAAQLNAKGAALRPLGVALGYHNHNMEFAQITDKTGGETTGWDILVKETDPAAVHFEVDVGWVATAGLDPAAFLRRHRGRVAQLHVKDVAAGNETNFALSMKPAEVGSGTLDWAKILPAAHAAGVRHFYVEQEPPFAIPRIEAARKGYAFLAQLRA</sequence>
<dbReference type="Gene3D" id="3.20.20.150">
    <property type="entry name" value="Divalent-metal-dependent TIM barrel enzymes"/>
    <property type="match status" value="1"/>
</dbReference>
<reference evidence="2 3" key="1">
    <citation type="submission" date="2024-03" db="EMBL/GenBank/DDBJ databases">
        <authorList>
            <person name="Jo J.-H."/>
        </authorList>
    </citation>
    <scope>NUCLEOTIDE SEQUENCE [LARGE SCALE GENOMIC DNA]</scope>
    <source>
        <strain evidence="2 3">PS1R-30</strain>
    </source>
</reference>
<evidence type="ECO:0000313" key="2">
    <source>
        <dbReference type="EMBL" id="MEJ5976907.1"/>
    </source>
</evidence>
<evidence type="ECO:0000259" key="1">
    <source>
        <dbReference type="Pfam" id="PF01261"/>
    </source>
</evidence>
<dbReference type="SUPFAM" id="SSF51658">
    <property type="entry name" value="Xylose isomerase-like"/>
    <property type="match status" value="1"/>
</dbReference>
<dbReference type="PANTHER" id="PTHR12110">
    <property type="entry name" value="HYDROXYPYRUVATE ISOMERASE"/>
    <property type="match status" value="1"/>
</dbReference>
<keyword evidence="3" id="KW-1185">Reference proteome</keyword>
<dbReference type="InterPro" id="IPR050312">
    <property type="entry name" value="IolE/XylAMocC-like"/>
</dbReference>
<dbReference type="EMBL" id="JBBHJZ010000002">
    <property type="protein sequence ID" value="MEJ5976907.1"/>
    <property type="molecule type" value="Genomic_DNA"/>
</dbReference>
<gene>
    <name evidence="2" type="ORF">WG901_09700</name>
</gene>
<dbReference type="InterPro" id="IPR013022">
    <property type="entry name" value="Xyl_isomerase-like_TIM-brl"/>
</dbReference>
<name>A0ABU8RV15_9SPHN</name>
<dbReference type="RefSeq" id="WP_339586866.1">
    <property type="nucleotide sequence ID" value="NZ_JBBHJZ010000002.1"/>
</dbReference>
<dbReference type="GO" id="GO:0016853">
    <property type="term" value="F:isomerase activity"/>
    <property type="evidence" value="ECO:0007669"/>
    <property type="project" value="UniProtKB-KW"/>
</dbReference>
<dbReference type="InterPro" id="IPR006311">
    <property type="entry name" value="TAT_signal"/>
</dbReference>
<dbReference type="InterPro" id="IPR036237">
    <property type="entry name" value="Xyl_isomerase-like_sf"/>
</dbReference>
<feature type="domain" description="Xylose isomerase-like TIM barrel" evidence="1">
    <location>
        <begin position="62"/>
        <end position="325"/>
    </location>
</feature>
<accession>A0ABU8RV15</accession>
<dbReference type="PROSITE" id="PS51318">
    <property type="entry name" value="TAT"/>
    <property type="match status" value="1"/>
</dbReference>
<proteinExistence type="predicted"/>
<dbReference type="Pfam" id="PF01261">
    <property type="entry name" value="AP_endonuc_2"/>
    <property type="match status" value="1"/>
</dbReference>
<dbReference type="PANTHER" id="PTHR12110:SF41">
    <property type="entry name" value="INOSOSE DEHYDRATASE"/>
    <property type="match status" value="1"/>
</dbReference>
<evidence type="ECO:0000313" key="3">
    <source>
        <dbReference type="Proteomes" id="UP001361239"/>
    </source>
</evidence>
<protein>
    <submittedName>
        <fullName evidence="2">Sugar phosphate isomerase/epimerase</fullName>
    </submittedName>
</protein>
<dbReference type="Proteomes" id="UP001361239">
    <property type="component" value="Unassembled WGS sequence"/>
</dbReference>
<keyword evidence="2" id="KW-0413">Isomerase</keyword>
<comment type="caution">
    <text evidence="2">The sequence shown here is derived from an EMBL/GenBank/DDBJ whole genome shotgun (WGS) entry which is preliminary data.</text>
</comment>